<dbReference type="Pfam" id="PF13466">
    <property type="entry name" value="STAS_2"/>
    <property type="match status" value="1"/>
</dbReference>
<protein>
    <recommendedName>
        <fullName evidence="2">Anti-sigma factor antagonist</fullName>
    </recommendedName>
</protein>
<comment type="caution">
    <text evidence="4">The sequence shown here is derived from an EMBL/GenBank/DDBJ whole genome shotgun (WGS) entry which is preliminary data.</text>
</comment>
<dbReference type="InterPro" id="IPR036513">
    <property type="entry name" value="STAS_dom_sf"/>
</dbReference>
<evidence type="ECO:0000313" key="5">
    <source>
        <dbReference type="Proteomes" id="UP000469545"/>
    </source>
</evidence>
<comment type="similarity">
    <text evidence="1 2">Belongs to the anti-sigma-factor antagonist family.</text>
</comment>
<dbReference type="PROSITE" id="PS50801">
    <property type="entry name" value="STAS"/>
    <property type="match status" value="1"/>
</dbReference>
<dbReference type="InterPro" id="IPR003658">
    <property type="entry name" value="Anti-sigma_ant"/>
</dbReference>
<dbReference type="GO" id="GO:0043856">
    <property type="term" value="F:anti-sigma factor antagonist activity"/>
    <property type="evidence" value="ECO:0007669"/>
    <property type="project" value="InterPro"/>
</dbReference>
<sequence length="119" mass="12865">MSDEQLVTVRESERAFVVAVTGEIDVDAVNELHEAVARALRSNAAMTVVDLSGTEFADSSLLNLLLEAQQRHTAEGRPFAVAGPFRPAVTRLFRITGTADHLPLAETVDAAARHVDSQR</sequence>
<dbReference type="EMBL" id="JAAGMB010000252">
    <property type="protein sequence ID" value="NEB17098.1"/>
    <property type="molecule type" value="Genomic_DNA"/>
</dbReference>
<dbReference type="NCBIfam" id="TIGR00377">
    <property type="entry name" value="ant_ant_sig"/>
    <property type="match status" value="1"/>
</dbReference>
<dbReference type="RefSeq" id="WP_087793025.1">
    <property type="nucleotide sequence ID" value="NZ_JAAGMB010000252.1"/>
</dbReference>
<evidence type="ECO:0000256" key="2">
    <source>
        <dbReference type="RuleBase" id="RU003749"/>
    </source>
</evidence>
<dbReference type="Gene3D" id="3.30.750.24">
    <property type="entry name" value="STAS domain"/>
    <property type="match status" value="1"/>
</dbReference>
<evidence type="ECO:0000313" key="4">
    <source>
        <dbReference type="EMBL" id="NEB17098.1"/>
    </source>
</evidence>
<name>A0A6N9UH57_9ACTN</name>
<dbReference type="SUPFAM" id="SSF52091">
    <property type="entry name" value="SpoIIaa-like"/>
    <property type="match status" value="1"/>
</dbReference>
<dbReference type="PANTHER" id="PTHR33495:SF2">
    <property type="entry name" value="ANTI-SIGMA FACTOR ANTAGONIST TM_1081-RELATED"/>
    <property type="match status" value="1"/>
</dbReference>
<dbReference type="InterPro" id="IPR058548">
    <property type="entry name" value="MlaB-like_STAS"/>
</dbReference>
<feature type="domain" description="STAS" evidence="3">
    <location>
        <begin position="5"/>
        <end position="115"/>
    </location>
</feature>
<organism evidence="4 5">
    <name type="scientific">Streptomyces coelicoflavus</name>
    <dbReference type="NCBI Taxonomy" id="285562"/>
    <lineage>
        <taxon>Bacteria</taxon>
        <taxon>Bacillati</taxon>
        <taxon>Actinomycetota</taxon>
        <taxon>Actinomycetes</taxon>
        <taxon>Kitasatosporales</taxon>
        <taxon>Streptomycetaceae</taxon>
        <taxon>Streptomyces</taxon>
    </lineage>
</organism>
<dbReference type="InterPro" id="IPR002645">
    <property type="entry name" value="STAS_dom"/>
</dbReference>
<proteinExistence type="inferred from homology"/>
<gene>
    <name evidence="4" type="ORF">G3I46_11290</name>
</gene>
<dbReference type="Proteomes" id="UP000469545">
    <property type="component" value="Unassembled WGS sequence"/>
</dbReference>
<dbReference type="AlphaFoldDB" id="A0A6N9UH57"/>
<dbReference type="PANTHER" id="PTHR33495">
    <property type="entry name" value="ANTI-SIGMA FACTOR ANTAGONIST TM_1081-RELATED-RELATED"/>
    <property type="match status" value="1"/>
</dbReference>
<dbReference type="CDD" id="cd07043">
    <property type="entry name" value="STAS_anti-anti-sigma_factors"/>
    <property type="match status" value="1"/>
</dbReference>
<evidence type="ECO:0000256" key="1">
    <source>
        <dbReference type="ARBA" id="ARBA00009013"/>
    </source>
</evidence>
<accession>A0A6N9UH57</accession>
<reference evidence="4 5" key="1">
    <citation type="submission" date="2020-01" db="EMBL/GenBank/DDBJ databases">
        <title>Insect and environment-associated Actinomycetes.</title>
        <authorList>
            <person name="Currrie C."/>
            <person name="Chevrette M."/>
            <person name="Carlson C."/>
            <person name="Stubbendieck R."/>
            <person name="Wendt-Pienkowski E."/>
        </authorList>
    </citation>
    <scope>NUCLEOTIDE SEQUENCE [LARGE SCALE GENOMIC DNA]</scope>
    <source>
        <strain evidence="4 5">SID14172</strain>
    </source>
</reference>
<keyword evidence="5" id="KW-1185">Reference proteome</keyword>
<evidence type="ECO:0000259" key="3">
    <source>
        <dbReference type="PROSITE" id="PS50801"/>
    </source>
</evidence>